<dbReference type="GeneID" id="92851421"/>
<dbReference type="RefSeq" id="WP_006640157.1">
    <property type="nucleotide sequence ID" value="NZ_BORD01000008.1"/>
</dbReference>
<organism evidence="1 2">
    <name type="scientific">Bacillus sonorensis</name>
    <dbReference type="NCBI Taxonomy" id="119858"/>
    <lineage>
        <taxon>Bacteria</taxon>
        <taxon>Bacillati</taxon>
        <taxon>Bacillota</taxon>
        <taxon>Bacilli</taxon>
        <taxon>Bacillales</taxon>
        <taxon>Bacillaceae</taxon>
        <taxon>Bacillus</taxon>
    </lineage>
</organism>
<reference evidence="1 2" key="1">
    <citation type="submission" date="2017-06" db="EMBL/GenBank/DDBJ databases">
        <title>Genome sequence of Bacillus sonorensis strain SRCM101395.</title>
        <authorList>
            <person name="Cho S.H."/>
        </authorList>
    </citation>
    <scope>NUCLEOTIDE SEQUENCE [LARGE SCALE GENOMIC DNA]</scope>
    <source>
        <strain evidence="1 2">SRCM101395</strain>
    </source>
</reference>
<keyword evidence="2" id="KW-1185">Reference proteome</keyword>
<dbReference type="Proteomes" id="UP000196877">
    <property type="component" value="Chromosome"/>
</dbReference>
<sequence>MAEDPYTIDRSKVRYKTDPSGHFQARYIYCNETDETDRIHISVLIEGRPKPAQTFQLTVPPRSSETIHISLHIPSGSHIVYIISQTYMFDETDKEDINRHWNADYAAAYYFEIASNSAAADQQAAPLLLEPVHHKTITEERERPIYLSDREGNRVANIVHEDMYLSFINEETCKLKGYLYHFQNGAFREFQMNHHSAGACIVELKPESVQTYRISLNSQQSGCFRFLATSILPARADQDIPFPPRMFSYSGLYTFG</sequence>
<proteinExistence type="predicted"/>
<evidence type="ECO:0000313" key="1">
    <source>
        <dbReference type="EMBL" id="ASB91141.1"/>
    </source>
</evidence>
<protein>
    <submittedName>
        <fullName evidence="1">Uncharacterized protein</fullName>
    </submittedName>
</protein>
<gene>
    <name evidence="1" type="ORF">S101395_04653</name>
</gene>
<name>A0ABN5AK85_9BACI</name>
<accession>A0ABN5AK85</accession>
<dbReference type="EMBL" id="CP021920">
    <property type="protein sequence ID" value="ASB91141.1"/>
    <property type="molecule type" value="Genomic_DNA"/>
</dbReference>
<evidence type="ECO:0000313" key="2">
    <source>
        <dbReference type="Proteomes" id="UP000196877"/>
    </source>
</evidence>